<feature type="transmembrane region" description="Helical" evidence="1">
    <location>
        <begin position="133"/>
        <end position="152"/>
    </location>
</feature>
<reference evidence="3 4" key="1">
    <citation type="submission" date="2024-06" db="EMBL/GenBank/DDBJ databases">
        <title>Genomic Encyclopedia of Type Strains, Phase IV (KMG-IV): sequencing the most valuable type-strain genomes for metagenomic binning, comparative biology and taxonomic classification.</title>
        <authorList>
            <person name="Goeker M."/>
        </authorList>
    </citation>
    <scope>NUCLEOTIDE SEQUENCE [LARGE SCALE GENOMIC DNA]</scope>
    <source>
        <strain evidence="3 4">DSM 29780</strain>
    </source>
</reference>
<dbReference type="SUPFAM" id="SSF51206">
    <property type="entry name" value="cAMP-binding domain-like"/>
    <property type="match status" value="1"/>
</dbReference>
<accession>A0ABV2J8Y7</accession>
<dbReference type="InterPro" id="IPR018488">
    <property type="entry name" value="cNMP-bd_CS"/>
</dbReference>
<sequence>MRRVRWGLLAAWGVLMVSLVWDPLTPALTQPDNLASPFRLSHSIVTVQGVELSSEPYHMSNRIFWTMVLPFVPVVLMVFGHEFWRRICPLSMVSQIPRMFGFERRIKRLNRSSGRVEKVLALMPTQSWMREHALLFQFTFLALGVMCRLLFYNSNRTALLLAFLFLITFAFLVGLFYGGKTWCNYFCPTAVIQGIYTGPGGLLDSKAHIQKSPLAQSVCRTPREGTDQSICVGCTSNCPDVDLENSYWKSVDSDQKRFVYYGFFGLVFAFYTYYFAYSGGWSYYMTGAWTHENNQLGKLLNPGFYFDGYAVPIPKLLAAPLYFVVSIALSYLLFLAIEAAYAAIAEARGLSISKTRRRHHMLTISAFLSFNLFYVFAGRPNIFLMPPWAIKLIDMTIVFVSVTWMIRSLARDPDRYRRENLGTTLREQLVRMGFRFEDVLEGRKIEQLSADEIYVLARTLPNLTQTQKREAYRSIVSDAIETGQTRSADSLKTLSEVRSHLGLTDADHEAIVAALGVADPSILNSDMAQSAETKIRRDNYRQFLVDLIQRGLSAGIAPAQYLASPAAIDAFQPVKAMFNISDEEHLRIAAGLTEDDSHFIDNARAILARIERVEIDRFSLSASEAAESALLRHALMLKQKSLVRELFLWLASVRDDTVVLGIGRTLRALIGRKAAQAIDEGIGLIPDHLHSAFLSRTTETAGRTYFDVIGGVRPLEDVLRDLSHDPDPFIAGLAISALYGIHAGRPELWEVLVNLPPLIVDLKHHAERGTVSARLQIISELVRVDVFSQLDLSALARIADAAAIKTFRRGDLICRHGDAPDDMFVLVDGETVAFVNSADGRLVLGGGKKGAVFGELGVITGRPRSASIEVASAEAIAISIPRDVIDDLLQRDLGATFGVLKVVSGYLQDTIASAGRAVARSMPATAPAE</sequence>
<gene>
    <name evidence="3" type="ORF">ABID16_004603</name>
</gene>
<feature type="transmembrane region" description="Helical" evidence="1">
    <location>
        <begin position="158"/>
        <end position="177"/>
    </location>
</feature>
<keyword evidence="1" id="KW-0472">Membrane</keyword>
<keyword evidence="4" id="KW-1185">Reference proteome</keyword>
<evidence type="ECO:0000256" key="1">
    <source>
        <dbReference type="SAM" id="Phobius"/>
    </source>
</evidence>
<protein>
    <recommendedName>
        <fullName evidence="2">Cyclic nucleotide-binding domain-containing protein</fullName>
    </recommendedName>
</protein>
<dbReference type="SMART" id="SM00100">
    <property type="entry name" value="cNMP"/>
    <property type="match status" value="1"/>
</dbReference>
<keyword evidence="1" id="KW-0812">Transmembrane</keyword>
<evidence type="ECO:0000259" key="2">
    <source>
        <dbReference type="PROSITE" id="PS50042"/>
    </source>
</evidence>
<name>A0ABV2J8Y7_9HYPH</name>
<feature type="transmembrane region" description="Helical" evidence="1">
    <location>
        <begin position="258"/>
        <end position="276"/>
    </location>
</feature>
<dbReference type="PROSITE" id="PS00889">
    <property type="entry name" value="CNMP_BINDING_2"/>
    <property type="match status" value="1"/>
</dbReference>
<evidence type="ECO:0000313" key="3">
    <source>
        <dbReference type="EMBL" id="MET3616254.1"/>
    </source>
</evidence>
<dbReference type="EMBL" id="JBEPMB010000015">
    <property type="protein sequence ID" value="MET3616254.1"/>
    <property type="molecule type" value="Genomic_DNA"/>
</dbReference>
<proteinExistence type="predicted"/>
<keyword evidence="1" id="KW-1133">Transmembrane helix</keyword>
<dbReference type="PROSITE" id="PS50042">
    <property type="entry name" value="CNMP_BINDING_3"/>
    <property type="match status" value="1"/>
</dbReference>
<dbReference type="InterPro" id="IPR000595">
    <property type="entry name" value="cNMP-bd_dom"/>
</dbReference>
<dbReference type="Gene3D" id="2.60.120.10">
    <property type="entry name" value="Jelly Rolls"/>
    <property type="match status" value="1"/>
</dbReference>
<dbReference type="CDD" id="cd00038">
    <property type="entry name" value="CAP_ED"/>
    <property type="match status" value="1"/>
</dbReference>
<feature type="transmembrane region" description="Helical" evidence="1">
    <location>
        <begin position="359"/>
        <end position="376"/>
    </location>
</feature>
<dbReference type="Proteomes" id="UP001549047">
    <property type="component" value="Unassembled WGS sequence"/>
</dbReference>
<dbReference type="InterPro" id="IPR014710">
    <property type="entry name" value="RmlC-like_jellyroll"/>
</dbReference>
<dbReference type="RefSeq" id="WP_354558710.1">
    <property type="nucleotide sequence ID" value="NZ_JBEPMB010000015.1"/>
</dbReference>
<feature type="transmembrane region" description="Helical" evidence="1">
    <location>
        <begin position="321"/>
        <end position="347"/>
    </location>
</feature>
<feature type="domain" description="Cyclic nucleotide-binding" evidence="2">
    <location>
        <begin position="786"/>
        <end position="889"/>
    </location>
</feature>
<dbReference type="Pfam" id="PF00027">
    <property type="entry name" value="cNMP_binding"/>
    <property type="match status" value="1"/>
</dbReference>
<evidence type="ECO:0000313" key="4">
    <source>
        <dbReference type="Proteomes" id="UP001549047"/>
    </source>
</evidence>
<organism evidence="3 4">
    <name type="scientific">Rhizobium aquaticum</name>
    <dbReference type="NCBI Taxonomy" id="1549636"/>
    <lineage>
        <taxon>Bacteria</taxon>
        <taxon>Pseudomonadati</taxon>
        <taxon>Pseudomonadota</taxon>
        <taxon>Alphaproteobacteria</taxon>
        <taxon>Hyphomicrobiales</taxon>
        <taxon>Rhizobiaceae</taxon>
        <taxon>Rhizobium/Agrobacterium group</taxon>
        <taxon>Rhizobium</taxon>
    </lineage>
</organism>
<feature type="transmembrane region" description="Helical" evidence="1">
    <location>
        <begin position="63"/>
        <end position="84"/>
    </location>
</feature>
<comment type="caution">
    <text evidence="3">The sequence shown here is derived from an EMBL/GenBank/DDBJ whole genome shotgun (WGS) entry which is preliminary data.</text>
</comment>
<dbReference type="InterPro" id="IPR018490">
    <property type="entry name" value="cNMP-bd_dom_sf"/>
</dbReference>